<dbReference type="EMBL" id="MN740695">
    <property type="protein sequence ID" value="QHU08251.1"/>
    <property type="molecule type" value="Genomic_DNA"/>
</dbReference>
<reference evidence="1" key="1">
    <citation type="journal article" date="2020" name="Nature">
        <title>Giant virus diversity and host interactions through global metagenomics.</title>
        <authorList>
            <person name="Schulz F."/>
            <person name="Roux S."/>
            <person name="Paez-Espino D."/>
            <person name="Jungbluth S."/>
            <person name="Walsh D.A."/>
            <person name="Denef V.J."/>
            <person name="McMahon K.D."/>
            <person name="Konstantinidis K.T."/>
            <person name="Eloe-Fadrosh E.A."/>
            <person name="Kyrpides N.C."/>
            <person name="Woyke T."/>
        </authorList>
    </citation>
    <scope>NUCLEOTIDE SEQUENCE</scope>
    <source>
        <strain evidence="1">GVMAG-S-1062768-28</strain>
    </source>
</reference>
<accession>A0A6C0JTL5</accession>
<protein>
    <recommendedName>
        <fullName evidence="2">Glycosyltransferase</fullName>
    </recommendedName>
</protein>
<name>A0A6C0JTL5_9ZZZZ</name>
<evidence type="ECO:0008006" key="2">
    <source>
        <dbReference type="Google" id="ProtNLM"/>
    </source>
</evidence>
<dbReference type="AlphaFoldDB" id="A0A6C0JTL5"/>
<evidence type="ECO:0000313" key="1">
    <source>
        <dbReference type="EMBL" id="QHU08251.1"/>
    </source>
</evidence>
<organism evidence="1">
    <name type="scientific">viral metagenome</name>
    <dbReference type="NCBI Taxonomy" id="1070528"/>
    <lineage>
        <taxon>unclassified sequences</taxon>
        <taxon>metagenomes</taxon>
        <taxon>organismal metagenomes</taxon>
    </lineage>
</organism>
<sequence>MKVLMLVISSDEIPVVFERARAVWRKYMNNNPEIACYFITFKRCAFPHIDGDTLYIPGYEGYYHILIKTILAFEYFLPKDNWDFIIRTNLSSFWDFNATIDYLKTLPSTGVFAGAKFDYKIPEHRINNMNREYVSYLKDGTVTTVSGSGIVFSKDIVELLVREKEKANILFSSMEDDLCMGIILNNNGIFPQQGTRLWHTEIPKDYSLIEHGYHYRLKAEQDRMTEEALLLFFYDHVYGNKKNYHVRHI</sequence>
<proteinExistence type="predicted"/>